<reference evidence="1 2" key="1">
    <citation type="submission" date="2018-12" db="EMBL/GenBank/DDBJ databases">
        <authorList>
            <consortium name="Pathogen Informatics"/>
        </authorList>
    </citation>
    <scope>NUCLEOTIDE SEQUENCE [LARGE SCALE GENOMIC DNA]</scope>
    <source>
        <strain evidence="1 2">NCTC10976</strain>
    </source>
</reference>
<proteinExistence type="predicted"/>
<evidence type="ECO:0000313" key="2">
    <source>
        <dbReference type="Proteomes" id="UP000275510"/>
    </source>
</evidence>
<name>A0A223MDS2_ACTPL</name>
<dbReference type="Proteomes" id="UP000275510">
    <property type="component" value="Chromosome"/>
</dbReference>
<accession>A0A223MDS2</accession>
<organism evidence="1 2">
    <name type="scientific">Actinobacillus pleuropneumoniae</name>
    <name type="common">Haemophilus pleuropneumoniae</name>
    <dbReference type="NCBI Taxonomy" id="715"/>
    <lineage>
        <taxon>Bacteria</taxon>
        <taxon>Pseudomonadati</taxon>
        <taxon>Pseudomonadota</taxon>
        <taxon>Gammaproteobacteria</taxon>
        <taxon>Pasteurellales</taxon>
        <taxon>Pasteurellaceae</taxon>
        <taxon>Actinobacillus</taxon>
    </lineage>
</organism>
<dbReference type="AlphaFoldDB" id="A0A223MDS2"/>
<sequence>MSISYRKEIKANSYSLLDQVFLNERSEKPNESSYFPYKHHNVRSTYTGIKRYMSYVFMYGEIPRIKY</sequence>
<gene>
    <name evidence="1" type="ORF">NCTC10976_01999</name>
</gene>
<evidence type="ECO:0000313" key="1">
    <source>
        <dbReference type="EMBL" id="VEJ17841.1"/>
    </source>
</evidence>
<dbReference type="EMBL" id="LR134515">
    <property type="protein sequence ID" value="VEJ17841.1"/>
    <property type="molecule type" value="Genomic_DNA"/>
</dbReference>
<protein>
    <submittedName>
        <fullName evidence="1">Uncharacterized protein</fullName>
    </submittedName>
</protein>